<sequence>MENTYNEKLSHISDLVKLSRADNDESQLENIFIEKIAKKLGVSKIDLDRIKNDEIGFHPPKFEFEAIPQFHRLIILMGIDFRVDEAEVSFCRELGIRLGLNPTAVNEVLDVMQKQPSKMMSPITMNEIFRKYN</sequence>
<dbReference type="InterPro" id="IPR029024">
    <property type="entry name" value="TerB-like"/>
</dbReference>
<proteinExistence type="predicted"/>
<dbReference type="RefSeq" id="WP_346751920.1">
    <property type="nucleotide sequence ID" value="NZ_JAUJEA010000003.1"/>
</dbReference>
<organism evidence="1 2">
    <name type="scientific">Splendidivirga corallicola</name>
    <dbReference type="NCBI Taxonomy" id="3051826"/>
    <lineage>
        <taxon>Bacteria</taxon>
        <taxon>Pseudomonadati</taxon>
        <taxon>Bacteroidota</taxon>
        <taxon>Cytophagia</taxon>
        <taxon>Cytophagales</taxon>
        <taxon>Splendidivirgaceae</taxon>
        <taxon>Splendidivirga</taxon>
    </lineage>
</organism>
<accession>A0ABT8KMF6</accession>
<dbReference type="Gene3D" id="1.10.3680.10">
    <property type="entry name" value="TerB-like"/>
    <property type="match status" value="1"/>
</dbReference>
<evidence type="ECO:0008006" key="3">
    <source>
        <dbReference type="Google" id="ProtNLM"/>
    </source>
</evidence>
<reference evidence="1" key="1">
    <citation type="submission" date="2023-06" db="EMBL/GenBank/DDBJ databases">
        <title>Genomic of Parafulvivirga corallium.</title>
        <authorList>
            <person name="Wang G."/>
        </authorList>
    </citation>
    <scope>NUCLEOTIDE SEQUENCE</scope>
    <source>
        <strain evidence="1">BMA10</strain>
    </source>
</reference>
<gene>
    <name evidence="1" type="ORF">QQ008_10995</name>
</gene>
<evidence type="ECO:0000313" key="1">
    <source>
        <dbReference type="EMBL" id="MDN5201896.1"/>
    </source>
</evidence>
<name>A0ABT8KMF6_9BACT</name>
<dbReference type="EMBL" id="JAUJEA010000003">
    <property type="protein sequence ID" value="MDN5201896.1"/>
    <property type="molecule type" value="Genomic_DNA"/>
</dbReference>
<dbReference type="SUPFAM" id="SSF158682">
    <property type="entry name" value="TerB-like"/>
    <property type="match status" value="1"/>
</dbReference>
<evidence type="ECO:0000313" key="2">
    <source>
        <dbReference type="Proteomes" id="UP001172082"/>
    </source>
</evidence>
<comment type="caution">
    <text evidence="1">The sequence shown here is derived from an EMBL/GenBank/DDBJ whole genome shotgun (WGS) entry which is preliminary data.</text>
</comment>
<protein>
    <recommendedName>
        <fullName evidence="3">TerB family tellurite resistance protein</fullName>
    </recommendedName>
</protein>
<keyword evidence="2" id="KW-1185">Reference proteome</keyword>
<dbReference type="Proteomes" id="UP001172082">
    <property type="component" value="Unassembled WGS sequence"/>
</dbReference>